<reference evidence="5 6" key="1">
    <citation type="submission" date="2012-11" db="EMBL/GenBank/DDBJ databases">
        <title>Whole genome sequence of Acidocella aminolytica 101 = DSM 11237.</title>
        <authorList>
            <person name="Azuma Y."/>
            <person name="Higashiura N."/>
            <person name="Hirakawa H."/>
            <person name="Matsushita K."/>
        </authorList>
    </citation>
    <scope>NUCLEOTIDE SEQUENCE [LARGE SCALE GENOMIC DNA]</scope>
    <source>
        <strain evidence="6">101 / DSM 11237</strain>
    </source>
</reference>
<dbReference type="PANTHER" id="PTHR10887:SF495">
    <property type="entry name" value="HELICASE SENATAXIN ISOFORM X1-RELATED"/>
    <property type="match status" value="1"/>
</dbReference>
<dbReference type="CDD" id="cd18808">
    <property type="entry name" value="SF1_C_Upf1"/>
    <property type="match status" value="1"/>
</dbReference>
<accession>A0A0D6PJQ3</accession>
<comment type="caution">
    <text evidence="5">The sequence shown here is derived from an EMBL/GenBank/DDBJ whole genome shotgun (WGS) entry which is preliminary data.</text>
</comment>
<feature type="region of interest" description="Disordered" evidence="1">
    <location>
        <begin position="1396"/>
        <end position="1447"/>
    </location>
</feature>
<dbReference type="PANTHER" id="PTHR10887">
    <property type="entry name" value="DNA2/NAM7 HELICASE FAMILY"/>
    <property type="match status" value="1"/>
</dbReference>
<gene>
    <name evidence="5" type="ORF">Aam_135_010</name>
</gene>
<feature type="domain" description="DNA2/NAM7 helicase-like C-terminal" evidence="3">
    <location>
        <begin position="1052"/>
        <end position="1234"/>
    </location>
</feature>
<protein>
    <recommendedName>
        <fullName evidence="7">DNA helicase</fullName>
    </recommendedName>
</protein>
<dbReference type="Gene3D" id="3.40.50.300">
    <property type="entry name" value="P-loop containing nucleotide triphosphate hydrolases"/>
    <property type="match status" value="3"/>
</dbReference>
<evidence type="ECO:0000259" key="2">
    <source>
        <dbReference type="Pfam" id="PF13086"/>
    </source>
</evidence>
<evidence type="ECO:0000313" key="5">
    <source>
        <dbReference type="EMBL" id="GAN81990.1"/>
    </source>
</evidence>
<dbReference type="Pfam" id="PF13087">
    <property type="entry name" value="AAA_12"/>
    <property type="match status" value="1"/>
</dbReference>
<dbReference type="SUPFAM" id="SSF52980">
    <property type="entry name" value="Restriction endonuclease-like"/>
    <property type="match status" value="1"/>
</dbReference>
<sequence length="1447" mass="159767">MAKAGVLGEVFGRKEAGDPTAETHDIEDPAVEAEVPLLIRDADSSQHQAIIDVMRGRNLVIKGPPGTGKSQTIANVIAAALAKRRKVLFVAEKTAALDVVKKRLDDAGLGEFCFELHSTKAKKSEVLAGLERRLNLTATRTVSSITASLDELQSLRKRLTKHAVTMNRPFSALEVCDRGIWRKMTIHDILWAEQRTRAIVPRFQGLDRVFLPDAIVTARFDAERRRDRLLAIEQIVSETIERFGGVNAHPWSFVTRPSLQVLDVPEVVDAVGRAKLTLELLSRATTLLGALKLQVPETLADLRVFGAVLSSLPLPEPMAEDHVVRLILRDPTCEEAVRAVIADLLARTEALAERDQLLVSSTTTLSREAAASLASRAKVLGLSDMTLSQIAEKAVQARSELARLNSVVMLAKSLFDALGIQGLISPRTLRLAVQATDLIARTDRNVLLGRIPSVVEETSHVALERAHGRLSHLRAKDAELRERFVFDASLSVIDLRRHAGVLKTTGTLGKFGGEFKTAKKTALAMLKGSEKYTEARLAELLIEIAEHLEARQAFDGDQALRAICQHRFVGLETDIGSLLAANRFATDVRSVFAGLGDAETAIRRFLLHSDVESLDGLKAMAADDHFGELRQLASDATHLDVDLAERCSALERLGLEADVLCNAFSAGGVRADATPTQAEGVMSILARIEEIDTRLVTSKGPALLGTAWHGGETDSAALEAALRSANALYTHASDDTVCQAIAAQLNASETVQTLREVGNELKERARDASSELSAMLGVVIEEHLIDHEVGVFAAKPTSEVVGLLRRAGEERDELMRWVTLRRGITDARADGLGPLLDAYDEANEPYQRTADAYDRILHRSLARRVMEQYPELGSASALSLDDLRRRFQELDRRIMDMRRLELVSSLAAAPVPQGIQSPKKGECTEASLVRNEIAKKKRHIPLRDLLDRAQGAIRALKPCTMMSPASVAQFLKAGQTFDLVIIDEASQMRPEEAISTLARAKQAVIVGDSQQLPPSNHFARQGVDGQSDREEEFEKVVAESILDVASTAFQPLRELLWHYRSRHGSLIAFSNRHFYGDRLIVFPSPQEGHPQYGVKFVPVSGQYRASVNVPEVNVVAQAAVDFMAKNPDKSLGIVALNQPQRDLILAEMDRLFVRNTVAEYYRARWASGLEPFFVKNLENVQGDERDVIFISTVYGPDEQGNLMQRFGDIVGGAGDRRLNVLFSRAKHGVTVFSSMRPDQIRVGVDTPRGTRLLKDYLQFAATGRLDSGTVGVHQECDSDFERFVKERLEAKGYEVVAQVGVAGFRIDLGVRHPEWPYGFLVGIECDGAAYHSSLSARDRDRLRQQILESLGWTIYRVWSTDWFRDQNREMAKMSAFIEQTLRESLSRRVEEQARRDAQVLAQGQESEIEDISSPFTESDGEDEGEDEMEENPEVLHHAFPSGSAIRP</sequence>
<dbReference type="GO" id="GO:0004386">
    <property type="term" value="F:helicase activity"/>
    <property type="evidence" value="ECO:0007669"/>
    <property type="project" value="InterPro"/>
</dbReference>
<dbReference type="STRING" id="1120923.SAMN02746095_02109"/>
<dbReference type="InterPro" id="IPR049468">
    <property type="entry name" value="Restrct_endonuc-II-like_dom"/>
</dbReference>
<dbReference type="Pfam" id="PF13086">
    <property type="entry name" value="AAA_11"/>
    <property type="match status" value="2"/>
</dbReference>
<dbReference type="Pfam" id="PF18741">
    <property type="entry name" value="MTES_1575"/>
    <property type="match status" value="1"/>
</dbReference>
<evidence type="ECO:0000256" key="1">
    <source>
        <dbReference type="SAM" id="MobiDB-lite"/>
    </source>
</evidence>
<evidence type="ECO:0008006" key="7">
    <source>
        <dbReference type="Google" id="ProtNLM"/>
    </source>
</evidence>
<feature type="domain" description="DNA2/NAM7 helicase helicase" evidence="2">
    <location>
        <begin position="964"/>
        <end position="1014"/>
    </location>
</feature>
<dbReference type="InterPro" id="IPR041677">
    <property type="entry name" value="DNA2/NAM7_AAA_11"/>
</dbReference>
<feature type="domain" description="DNA2/NAM7 helicase helicase" evidence="2">
    <location>
        <begin position="43"/>
        <end position="114"/>
    </location>
</feature>
<dbReference type="InterPro" id="IPR045055">
    <property type="entry name" value="DNA2/NAM7-like"/>
</dbReference>
<name>A0A0D6PJQ3_9PROT</name>
<evidence type="ECO:0000259" key="4">
    <source>
        <dbReference type="Pfam" id="PF18741"/>
    </source>
</evidence>
<evidence type="ECO:0000259" key="3">
    <source>
        <dbReference type="Pfam" id="PF13087"/>
    </source>
</evidence>
<organism evidence="5 6">
    <name type="scientific">Acidocella aminolytica 101 = DSM 11237</name>
    <dbReference type="NCBI Taxonomy" id="1120923"/>
    <lineage>
        <taxon>Bacteria</taxon>
        <taxon>Pseudomonadati</taxon>
        <taxon>Pseudomonadota</taxon>
        <taxon>Alphaproteobacteria</taxon>
        <taxon>Acetobacterales</taxon>
        <taxon>Acidocellaceae</taxon>
        <taxon>Acidocella</taxon>
    </lineage>
</organism>
<evidence type="ECO:0000313" key="6">
    <source>
        <dbReference type="Proteomes" id="UP000032668"/>
    </source>
</evidence>
<feature type="domain" description="Restriction endonuclease type II-like" evidence="4">
    <location>
        <begin position="1280"/>
        <end position="1377"/>
    </location>
</feature>
<dbReference type="InterPro" id="IPR041679">
    <property type="entry name" value="DNA2/NAM7-like_C"/>
</dbReference>
<dbReference type="Gene3D" id="3.40.960.10">
    <property type="entry name" value="VSR Endonuclease"/>
    <property type="match status" value="1"/>
</dbReference>
<dbReference type="InterPro" id="IPR011335">
    <property type="entry name" value="Restrct_endonuc-II-like"/>
</dbReference>
<dbReference type="SUPFAM" id="SSF52540">
    <property type="entry name" value="P-loop containing nucleoside triphosphate hydrolases"/>
    <property type="match status" value="1"/>
</dbReference>
<dbReference type="InterPro" id="IPR027417">
    <property type="entry name" value="P-loop_NTPase"/>
</dbReference>
<feature type="compositionally biased region" description="Acidic residues" evidence="1">
    <location>
        <begin position="1418"/>
        <end position="1432"/>
    </location>
</feature>
<proteinExistence type="predicted"/>
<dbReference type="InterPro" id="IPR047187">
    <property type="entry name" value="SF1_C_Upf1"/>
</dbReference>
<dbReference type="EMBL" id="BANC01000133">
    <property type="protein sequence ID" value="GAN81990.1"/>
    <property type="molecule type" value="Genomic_DNA"/>
</dbReference>
<dbReference type="Proteomes" id="UP000032668">
    <property type="component" value="Unassembled WGS sequence"/>
</dbReference>
<keyword evidence="6" id="KW-1185">Reference proteome</keyword>
<dbReference type="FunFam" id="3.40.960.10:FF:000002">
    <property type="entry name" value="DNA helicase related protein"/>
    <property type="match status" value="1"/>
</dbReference>